<reference evidence="2 3" key="1">
    <citation type="journal article" date="2012" name="Eukaryot. Cell">
        <title>Draft genome sequence of CBS 2479, the standard type strain of Trichosporon asahii.</title>
        <authorList>
            <person name="Yang R.Y."/>
            <person name="Li H.T."/>
            <person name="Zhu H."/>
            <person name="Zhou G.P."/>
            <person name="Wang M."/>
            <person name="Wang L."/>
        </authorList>
    </citation>
    <scope>NUCLEOTIDE SEQUENCE [LARGE SCALE GENOMIC DNA]</scope>
    <source>
        <strain evidence="3">ATCC 90039 / CBS 2479 / JCM 2466 / KCTC 7840 / NCYC 2677 / UAMH 7654</strain>
    </source>
</reference>
<dbReference type="GeneID" id="25983735"/>
<dbReference type="OrthoDB" id="3013446at2759"/>
<name>J4UGB2_TRIAS</name>
<feature type="compositionally biased region" description="Low complexity" evidence="1">
    <location>
        <begin position="255"/>
        <end position="272"/>
    </location>
</feature>
<feature type="compositionally biased region" description="Pro residues" evidence="1">
    <location>
        <begin position="80"/>
        <end position="90"/>
    </location>
</feature>
<feature type="compositionally biased region" description="Polar residues" evidence="1">
    <location>
        <begin position="721"/>
        <end position="730"/>
    </location>
</feature>
<sequence>MASSPTHVPGPALGPAAPSVSEDDFRSLSNDMDTNEEDQHLTRHTSLSFPGTATATPAGELARASRASAAVHTDAATSPAQPPSSIPLPHHPPDQVTPTHIPPPPRDHHISTSTLPDTAASATSISSPSADTPADVDVPSASIPASLASVALPDDSPTLVTSASAPVPLAVPSVPPVPSPSVPSLLASQDTGTSSSNSPTTSTTTQPRQSAFQYPTFHLDSFKSLSYESFTNQSSASASTGPSTSDIATPPTSASLIPPRLPIRSPSPTSSSALKQPQATDVPRPSKSGQDISDHRESQHDAQERAPEDSAPTTATNTPLLSTPGLLDSLPIRRTSLVGPPSPSWPSVQEPVQRQSVSSATAPPPSDLGYLVDAVPDIEQKEQQSSLTTSPSTTTRPLTIVTDADKTPVVPSSPASRASGASGGASAFTDSHLAWPQVPRPPSAALSAGASGSVRDVHADSPLTPTNAQFEFPPPRLVESPTVPRRRTLIAASPTPSAVQLELQQSPTAPPPTTLPTSPPAPDLRLQPQSPPPQQHLHPERRSSLLPPAKRASFCSTTSSALEAAAADASSLAPPIDLSSPSNSTPKRTSTSTISAGDARPGSLTPRGRALLPTSPQSPNSSSDPSRKSVQMTMPMPMPMPVPTSDPSRRSSTHHPTSPSKNGAGLGIQSYEPAAIRQVRTRSPDRSSARYQTSPVPSGKQFDMPTPNVRKSVSVPPPSGFQPSHQPAKSASNLPAIAGLADAGPYPTPVNNNAPLAKGSGGGGFALPGDVSGQPAPQKPIKPNEEICLECMMRDRDLADVDVSGPGCWDRESNAAFEVLKERETEVLRTMAQEDALSRASFEASTCTGESASTPRSHASAPAPDDTSRSADEKRKQLKEARRARRAERDAQVARVGWRGFKWEEGPNGEGFPKGFAGTRPGALTEKGIKNVMQMILQNYLRGQYRLILEVRQEAQRIGHYTEPEDPHYPNSQETHESSLDPSSTISRHKMRNQSIDQGAPSIKAPSVSTARSVPILSSQVPMLRQSPSTPAGLSNVSVQARRPRTQYVPDREPGINGASLSAQTSRQTLSINTPTQRPSSHFKAPSSTSVPKARGSQYYTDDWSDTEDLWAPSSPASGNLRPFSFAVRAGAGGGQGSDGGHSRKSFFGRFGGSVTSLFTGAGSHGGSGSMMDMHLGLESDRRNRTSSYQAHEQPRVLPGMAPGRPSFQGGRNWVATSMYLGNGGARSSDDVMLRERRAHSTSASRLTQVSMYGDDFDRSSATTEKKKGFKGLIQKMKKGKKDPSRRGTEELAPPPPMGFLVNRQDGKHNRNRSGSSSSFVEAPSPVPQQQMQMPRGSINGPMTAPSSGSDVSPTSSRFGPDGRQRTNPVPELPPGAESAGYPGATMEMLAHLPGNSPVQATHSQQQLEAPTFTDEPQAMNRDPFARSAETASDGNRSPSLYTVQGGSRKSMQPSVSSRLSTSTTMQGLETPDGQPYMNGSYSQQPPSQQSLSPNRHKNLPPLPPGMATPEMYSSHQDDGASISIRTSLFDPKRMSSMDQGRALCPPSSDYFPTASPRYHQAPMPNGAVQSSPSSTGSSVMPPQANLPLPRRPIQPRASFDVLSDARARIRRSTAESGRLPMEDMGGRNAQSMYIQQPAAASTGSFGRFISREAPLGPKGGLVVPTLREPYGEERKERRRGIKSIFSSKAR</sequence>
<feature type="compositionally biased region" description="Low complexity" evidence="1">
    <location>
        <begin position="1347"/>
        <end position="1357"/>
    </location>
</feature>
<protein>
    <submittedName>
        <fullName evidence="2">Uncharacterized protein</fullName>
    </submittedName>
</protein>
<feature type="region of interest" description="Disordered" evidence="1">
    <location>
        <begin position="838"/>
        <end position="889"/>
    </location>
</feature>
<comment type="caution">
    <text evidence="2">The sequence shown here is derived from an EMBL/GenBank/DDBJ whole genome shotgun (WGS) entry which is preliminary data.</text>
</comment>
<evidence type="ECO:0000256" key="1">
    <source>
        <dbReference type="SAM" id="MobiDB-lite"/>
    </source>
</evidence>
<feature type="compositionally biased region" description="Pro residues" evidence="1">
    <location>
        <begin position="508"/>
        <end position="522"/>
    </location>
</feature>
<organism evidence="2 3">
    <name type="scientific">Trichosporon asahii var. asahii (strain ATCC 90039 / CBS 2479 / JCM 2466 / KCTC 7840 / NBRC 103889/ NCYC 2677 / UAMH 7654)</name>
    <name type="common">Yeast</name>
    <dbReference type="NCBI Taxonomy" id="1186058"/>
    <lineage>
        <taxon>Eukaryota</taxon>
        <taxon>Fungi</taxon>
        <taxon>Dikarya</taxon>
        <taxon>Basidiomycota</taxon>
        <taxon>Agaricomycotina</taxon>
        <taxon>Tremellomycetes</taxon>
        <taxon>Trichosporonales</taxon>
        <taxon>Trichosporonaceae</taxon>
        <taxon>Trichosporon</taxon>
    </lineage>
</organism>
<feature type="compositionally biased region" description="Polar residues" evidence="1">
    <location>
        <begin position="1397"/>
        <end position="1409"/>
    </location>
</feature>
<feature type="compositionally biased region" description="Low complexity" evidence="1">
    <location>
        <begin position="116"/>
        <end position="135"/>
    </location>
</feature>
<evidence type="ECO:0000313" key="3">
    <source>
        <dbReference type="Proteomes" id="UP000002748"/>
    </source>
</evidence>
<gene>
    <name evidence="2" type="ORF">A1Q1_00221</name>
</gene>
<feature type="compositionally biased region" description="Low complexity" evidence="1">
    <location>
        <begin position="1483"/>
        <end position="1494"/>
    </location>
</feature>
<feature type="compositionally biased region" description="Polar residues" evidence="1">
    <location>
        <begin position="579"/>
        <end position="595"/>
    </location>
</feature>
<feature type="region of interest" description="Disordered" evidence="1">
    <location>
        <begin position="1535"/>
        <end position="1605"/>
    </location>
</feature>
<feature type="compositionally biased region" description="Low complexity" evidence="1">
    <location>
        <begin position="412"/>
        <end position="427"/>
    </location>
</feature>
<feature type="region of interest" description="Disordered" evidence="1">
    <location>
        <begin position="961"/>
        <end position="988"/>
    </location>
</feature>
<feature type="region of interest" description="Disordered" evidence="1">
    <location>
        <begin position="1667"/>
        <end position="1691"/>
    </location>
</feature>
<feature type="compositionally biased region" description="Low complexity" evidence="1">
    <location>
        <begin position="443"/>
        <end position="453"/>
    </location>
</feature>
<feature type="compositionally biased region" description="Polar residues" evidence="1">
    <location>
        <begin position="345"/>
        <end position="361"/>
    </location>
</feature>
<feature type="compositionally biased region" description="Polar residues" evidence="1">
    <location>
        <begin position="1430"/>
        <end position="1468"/>
    </location>
</feature>
<feature type="compositionally biased region" description="Low complexity" evidence="1">
    <location>
        <begin position="234"/>
        <end position="245"/>
    </location>
</feature>
<feature type="compositionally biased region" description="Polar residues" evidence="1">
    <location>
        <begin position="44"/>
        <end position="55"/>
    </location>
</feature>
<accession>J4UGB2</accession>
<feature type="compositionally biased region" description="Polar residues" evidence="1">
    <location>
        <begin position="311"/>
        <end position="321"/>
    </location>
</feature>
<dbReference type="HOGENOM" id="CLU_242744_0_0_1"/>
<dbReference type="KEGG" id="tasa:A1Q1_00221"/>
<feature type="compositionally biased region" description="Polar residues" evidence="1">
    <location>
        <begin position="1059"/>
        <end position="1091"/>
    </location>
</feature>
<feature type="compositionally biased region" description="Basic and acidic residues" evidence="1">
    <location>
        <begin position="866"/>
        <end position="889"/>
    </location>
</feature>
<feature type="compositionally biased region" description="Low complexity" evidence="1">
    <location>
        <begin position="182"/>
        <end position="205"/>
    </location>
</feature>
<feature type="compositionally biased region" description="Basic and acidic residues" evidence="1">
    <location>
        <begin position="961"/>
        <end position="979"/>
    </location>
</feature>
<feature type="compositionally biased region" description="Polar residues" evidence="1">
    <location>
        <begin position="1021"/>
        <end position="1039"/>
    </location>
</feature>
<feature type="compositionally biased region" description="Basic and acidic residues" evidence="1">
    <location>
        <begin position="292"/>
        <end position="308"/>
    </location>
</feature>
<dbReference type="VEuPathDB" id="FungiDB:A1Q1_00221"/>
<feature type="region of interest" description="Disordered" evidence="1">
    <location>
        <begin position="1021"/>
        <end position="1099"/>
    </location>
</feature>
<feature type="region of interest" description="Disordered" evidence="1">
    <location>
        <begin position="761"/>
        <end position="780"/>
    </location>
</feature>
<feature type="region of interest" description="Disordered" evidence="1">
    <location>
        <begin position="1256"/>
        <end position="1523"/>
    </location>
</feature>
<dbReference type="EMBL" id="ALBS01000103">
    <property type="protein sequence ID" value="EJT50480.1"/>
    <property type="molecule type" value="Genomic_DNA"/>
</dbReference>
<feature type="compositionally biased region" description="Basic and acidic residues" evidence="1">
    <location>
        <begin position="1256"/>
        <end position="1267"/>
    </location>
</feature>
<dbReference type="Proteomes" id="UP000002748">
    <property type="component" value="Unassembled WGS sequence"/>
</dbReference>
<feature type="compositionally biased region" description="Low complexity" evidence="1">
    <location>
        <begin position="613"/>
        <end position="635"/>
    </location>
</feature>
<dbReference type="RefSeq" id="XP_014182024.1">
    <property type="nucleotide sequence ID" value="XM_014326549.1"/>
</dbReference>
<feature type="region of interest" description="Disordered" evidence="1">
    <location>
        <begin position="229"/>
        <end position="730"/>
    </location>
</feature>
<feature type="region of interest" description="Disordered" evidence="1">
    <location>
        <begin position="168"/>
        <end position="215"/>
    </location>
</feature>
<feature type="compositionally biased region" description="Low complexity" evidence="1">
    <location>
        <begin position="556"/>
        <end position="573"/>
    </location>
</feature>
<proteinExistence type="predicted"/>
<evidence type="ECO:0000313" key="2">
    <source>
        <dbReference type="EMBL" id="EJT50480.1"/>
    </source>
</evidence>
<feature type="compositionally biased region" description="Polar residues" evidence="1">
    <location>
        <begin position="843"/>
        <end position="857"/>
    </location>
</feature>
<feature type="region of interest" description="Disordered" evidence="1">
    <location>
        <begin position="1"/>
        <end position="140"/>
    </location>
</feature>
<feature type="compositionally biased region" description="Low complexity" evidence="1">
    <location>
        <begin position="385"/>
        <end position="399"/>
    </location>
</feature>